<protein>
    <submittedName>
        <fullName evidence="2">Uncharacterized protein</fullName>
    </submittedName>
</protein>
<feature type="transmembrane region" description="Helical" evidence="1">
    <location>
        <begin position="48"/>
        <end position="71"/>
    </location>
</feature>
<keyword evidence="1" id="KW-1133">Transmembrane helix</keyword>
<gene>
    <name evidence="2" type="ORF">H8B22_11915</name>
</gene>
<dbReference type="EMBL" id="CP060820">
    <property type="protein sequence ID" value="QNP40187.1"/>
    <property type="molecule type" value="Genomic_DNA"/>
</dbReference>
<dbReference type="RefSeq" id="WP_187711630.1">
    <property type="nucleotide sequence ID" value="NZ_CP060820.1"/>
</dbReference>
<organism evidence="2 3">
    <name type="scientific">Agrilutibacter terrestris</name>
    <dbReference type="NCBI Taxonomy" id="2865112"/>
    <lineage>
        <taxon>Bacteria</taxon>
        <taxon>Pseudomonadati</taxon>
        <taxon>Pseudomonadota</taxon>
        <taxon>Gammaproteobacteria</taxon>
        <taxon>Lysobacterales</taxon>
        <taxon>Lysobacteraceae</taxon>
        <taxon>Agrilutibacter</taxon>
    </lineage>
</organism>
<keyword evidence="1" id="KW-0472">Membrane</keyword>
<feature type="transmembrane region" description="Helical" evidence="1">
    <location>
        <begin position="107"/>
        <end position="126"/>
    </location>
</feature>
<sequence>MIKYSQYFAYSMLATLAGLPVGCVVGGLLTGFYALLADTGNLSQFPKAFAFGLFVAMVAAFIGILPSFLYGAPFYALLSKHKVANGLTASLIGVTPGLLVLPFEPNIAVLVLLFGGCVSLTTHLFAKRRLAQLAGTGANNSFKPKPLRGSA</sequence>
<dbReference type="KEGG" id="lsx:H8B22_11915"/>
<feature type="transmembrane region" description="Helical" evidence="1">
    <location>
        <begin position="83"/>
        <end position="101"/>
    </location>
</feature>
<feature type="transmembrane region" description="Helical" evidence="1">
    <location>
        <begin position="7"/>
        <end position="36"/>
    </location>
</feature>
<proteinExistence type="predicted"/>
<keyword evidence="1" id="KW-0812">Transmembrane</keyword>
<accession>A0A7H0FVX1</accession>
<evidence type="ECO:0000256" key="1">
    <source>
        <dbReference type="SAM" id="Phobius"/>
    </source>
</evidence>
<evidence type="ECO:0000313" key="2">
    <source>
        <dbReference type="EMBL" id="QNP40187.1"/>
    </source>
</evidence>
<dbReference type="AlphaFoldDB" id="A0A7H0FVX1"/>
<reference evidence="2 3" key="1">
    <citation type="submission" date="2020-08" db="EMBL/GenBank/DDBJ databases">
        <title>Lysobacter sp. II4 sp. nov., isolated from soil.</title>
        <authorList>
            <person name="Woo C.Y."/>
            <person name="Kim J."/>
        </authorList>
    </citation>
    <scope>NUCLEOTIDE SEQUENCE [LARGE SCALE GENOMIC DNA]</scope>
    <source>
        <strain evidence="2 3">II4</strain>
    </source>
</reference>
<dbReference type="Proteomes" id="UP000516018">
    <property type="component" value="Chromosome"/>
</dbReference>
<evidence type="ECO:0000313" key="3">
    <source>
        <dbReference type="Proteomes" id="UP000516018"/>
    </source>
</evidence>
<name>A0A7H0FVX1_9GAMM</name>
<keyword evidence="3" id="KW-1185">Reference proteome</keyword>